<reference evidence="1" key="1">
    <citation type="journal article" date="2023" name="G3 (Bethesda)">
        <title>Whole genome assembly and annotation of the endangered Caribbean coral Acropora cervicornis.</title>
        <authorList>
            <person name="Selwyn J.D."/>
            <person name="Vollmer S.V."/>
        </authorList>
    </citation>
    <scope>NUCLEOTIDE SEQUENCE</scope>
    <source>
        <strain evidence="1">K2</strain>
    </source>
</reference>
<comment type="caution">
    <text evidence="1">The sequence shown here is derived from an EMBL/GenBank/DDBJ whole genome shotgun (WGS) entry which is preliminary data.</text>
</comment>
<dbReference type="EMBL" id="JARQWQ010000009">
    <property type="protein sequence ID" value="KAK2569518.1"/>
    <property type="molecule type" value="Genomic_DNA"/>
</dbReference>
<reference evidence="1" key="2">
    <citation type="journal article" date="2023" name="Science">
        <title>Genomic signatures of disease resistance in endangered staghorn corals.</title>
        <authorList>
            <person name="Vollmer S.V."/>
            <person name="Selwyn J.D."/>
            <person name="Despard B.A."/>
            <person name="Roesel C.L."/>
        </authorList>
    </citation>
    <scope>NUCLEOTIDE SEQUENCE</scope>
    <source>
        <strain evidence="1">K2</strain>
    </source>
</reference>
<evidence type="ECO:0000313" key="2">
    <source>
        <dbReference type="Proteomes" id="UP001249851"/>
    </source>
</evidence>
<evidence type="ECO:0000313" key="1">
    <source>
        <dbReference type="EMBL" id="KAK2569518.1"/>
    </source>
</evidence>
<proteinExistence type="predicted"/>
<dbReference type="NCBIfam" id="NF033679">
    <property type="entry name" value="DNRLRE_dom"/>
    <property type="match status" value="2"/>
</dbReference>
<organism evidence="1 2">
    <name type="scientific">Acropora cervicornis</name>
    <name type="common">Staghorn coral</name>
    <dbReference type="NCBI Taxonomy" id="6130"/>
    <lineage>
        <taxon>Eukaryota</taxon>
        <taxon>Metazoa</taxon>
        <taxon>Cnidaria</taxon>
        <taxon>Anthozoa</taxon>
        <taxon>Hexacorallia</taxon>
        <taxon>Scleractinia</taxon>
        <taxon>Astrocoeniina</taxon>
        <taxon>Acroporidae</taxon>
        <taxon>Acropora</taxon>
    </lineage>
</organism>
<dbReference type="Proteomes" id="UP001249851">
    <property type="component" value="Unassembled WGS sequence"/>
</dbReference>
<accession>A0AAD9QXV8</accession>
<protein>
    <submittedName>
        <fullName evidence="1">Uncharacterized protein</fullName>
    </submittedName>
</protein>
<dbReference type="AlphaFoldDB" id="A0AAD9QXV8"/>
<name>A0AAD9QXV8_ACRCE</name>
<keyword evidence="2" id="KW-1185">Reference proteome</keyword>
<gene>
    <name evidence="1" type="ORF">P5673_005336</name>
</gene>
<sequence>MPRPYIEDLRWRAIWMKEILGFQVDEAAAALWMSRTLEALIRQLVLLAPQSQGLGYYDTGAGLLYRLDVVKDVSLERSTTNFNYLQWLLVAKHPGFPNKRSLIQFENLPRRCSVAQIRSAKMYLYYVYAHKASWHSIKRTPFIPRYLEVRLVKKYWREAQATSLYRYRGSRWSSQWLSLDGRDAEASPQRGMVTIFPARPRGFVEFDITDAVKSWRSGTPNYGLLIRATNELASGRDIRFASNRYNDKSKHAFVQQLRVLEASQYTMKTLEIIAVTLVLMQIASASPNCDSRCKGAQGICQADGRCFCWWGWTGPNATYITSGADKNRIMANYCTTACHYTHDYLNPSCASIPTPQVCSMPLSQPTQTLPCDPKCGTGSHYGRGTCLSNGRCLCWWGWTGPNACYVDGGAYNNRIIVGSFIILIVRKIQDGKNKNITPVQEAQIFVFTCHTPSMIVPLDHADFCLNGCYYTRVYRSDSCTTASPTTSPTTQPISTANLTTTIARKRRFVHYYNTGAGMLYSLNVVKDVWLERPTTNYNSFPWLIVARHPGFPNKRSLIQFENLPRRCSTAQIRSAKMYLYYVYAHKASWHSIKNTPFIPRYLEARLVKKYWREAQATSLYRYRGSRWSSQWLSLDGRDAEASPQRGMVTIFPNRPRGFVELDITDAVKSWRSGTPNYGLLIRATNELASGRDIRFASNRYSDKSKHAFVKVLCA</sequence>